<evidence type="ECO:0000313" key="4">
    <source>
        <dbReference type="Proteomes" id="UP000319976"/>
    </source>
</evidence>
<name>A0A517TB76_9PLAN</name>
<accession>A0A517TB76</accession>
<proteinExistence type="predicted"/>
<dbReference type="PANTHER" id="PTHR30273">
    <property type="entry name" value="PERIPLASMIC SIGNAL SENSOR AND SIGMA FACTOR ACTIVATOR FECR-RELATED"/>
    <property type="match status" value="1"/>
</dbReference>
<dbReference type="GO" id="GO:0016989">
    <property type="term" value="F:sigma factor antagonist activity"/>
    <property type="evidence" value="ECO:0007669"/>
    <property type="project" value="TreeGrafter"/>
</dbReference>
<protein>
    <submittedName>
        <fullName evidence="3">FecR protein</fullName>
    </submittedName>
</protein>
<gene>
    <name evidence="3" type="ORF">V22_28720</name>
</gene>
<keyword evidence="1" id="KW-1133">Transmembrane helix</keyword>
<dbReference type="RefSeq" id="WP_145263840.1">
    <property type="nucleotide sequence ID" value="NZ_CP036316.1"/>
</dbReference>
<dbReference type="AlphaFoldDB" id="A0A517TB76"/>
<dbReference type="Gene3D" id="2.60.120.1440">
    <property type="match status" value="1"/>
</dbReference>
<feature type="transmembrane region" description="Helical" evidence="1">
    <location>
        <begin position="82"/>
        <end position="106"/>
    </location>
</feature>
<keyword evidence="4" id="KW-1185">Reference proteome</keyword>
<keyword evidence="1" id="KW-0472">Membrane</keyword>
<evidence type="ECO:0000256" key="1">
    <source>
        <dbReference type="SAM" id="Phobius"/>
    </source>
</evidence>
<dbReference type="Proteomes" id="UP000319976">
    <property type="component" value="Chromosome"/>
</dbReference>
<dbReference type="OrthoDB" id="255678at2"/>
<dbReference type="KEGG" id="chya:V22_28720"/>
<sequence>MKDQAIQSEIEGLADDVCRGLMSPEKSERLSALLAADFSNCHIYLNYMEIHGALGVYGEQATSDQLYDQVFIDRKKLRRRQALISSVSVTLAMMLMVGVGALFWVIKPPVVATVTGCSTNAEWTGYETIPLGRLLRRGDAINLRSGLLTLENSLGVVVDIKAPCELTLSDLNGLQLSDGSIRAIVGEEGQGFFVNTSTCEVVDYGTEFLVTHSSENGTEVSVNRGKVEAFLLDSIGARLQTISLTPGQSARVGAGEIIDLADFGGLSQWFQSTKGGIRRVDGYSRLLDTRVNNLAQGEKTTTDHVLVLPENQGVTLENDITIRTRTGQLQLNAGDRLSSYLVHYDPGSYNTKPPKGSVTFHQPVTALVSDTDALNQLDAIVANRDTIFNNQLDRGLERDSGEDIARVEKDGKTVFFHFDTDPGATFEEFRILIVE</sequence>
<feature type="domain" description="FecR protein" evidence="2">
    <location>
        <begin position="173"/>
        <end position="228"/>
    </location>
</feature>
<evidence type="ECO:0000259" key="2">
    <source>
        <dbReference type="Pfam" id="PF04773"/>
    </source>
</evidence>
<dbReference type="InterPro" id="IPR006860">
    <property type="entry name" value="FecR"/>
</dbReference>
<reference evidence="3 4" key="1">
    <citation type="submission" date="2019-02" db="EMBL/GenBank/DDBJ databases">
        <title>Deep-cultivation of Planctomycetes and their phenomic and genomic characterization uncovers novel biology.</title>
        <authorList>
            <person name="Wiegand S."/>
            <person name="Jogler M."/>
            <person name="Boedeker C."/>
            <person name="Pinto D."/>
            <person name="Vollmers J."/>
            <person name="Rivas-Marin E."/>
            <person name="Kohn T."/>
            <person name="Peeters S.H."/>
            <person name="Heuer A."/>
            <person name="Rast P."/>
            <person name="Oberbeckmann S."/>
            <person name="Bunk B."/>
            <person name="Jeske O."/>
            <person name="Meyerdierks A."/>
            <person name="Storesund J.E."/>
            <person name="Kallscheuer N."/>
            <person name="Luecker S."/>
            <person name="Lage O.M."/>
            <person name="Pohl T."/>
            <person name="Merkel B.J."/>
            <person name="Hornburger P."/>
            <person name="Mueller R.-W."/>
            <person name="Bruemmer F."/>
            <person name="Labrenz M."/>
            <person name="Spormann A.M."/>
            <person name="Op den Camp H."/>
            <person name="Overmann J."/>
            <person name="Amann R."/>
            <person name="Jetten M.S.M."/>
            <person name="Mascher T."/>
            <person name="Medema M.H."/>
            <person name="Devos D.P."/>
            <person name="Kaster A.-K."/>
            <person name="Ovreas L."/>
            <person name="Rohde M."/>
            <person name="Galperin M.Y."/>
            <person name="Jogler C."/>
        </authorList>
    </citation>
    <scope>NUCLEOTIDE SEQUENCE [LARGE SCALE GENOMIC DNA]</scope>
    <source>
        <strain evidence="3 4">V22</strain>
    </source>
</reference>
<organism evidence="3 4">
    <name type="scientific">Calycomorphotria hydatis</name>
    <dbReference type="NCBI Taxonomy" id="2528027"/>
    <lineage>
        <taxon>Bacteria</taxon>
        <taxon>Pseudomonadati</taxon>
        <taxon>Planctomycetota</taxon>
        <taxon>Planctomycetia</taxon>
        <taxon>Planctomycetales</taxon>
        <taxon>Planctomycetaceae</taxon>
        <taxon>Calycomorphotria</taxon>
    </lineage>
</organism>
<dbReference type="PANTHER" id="PTHR30273:SF2">
    <property type="entry name" value="PROTEIN FECR"/>
    <property type="match status" value="1"/>
</dbReference>
<dbReference type="InterPro" id="IPR012373">
    <property type="entry name" value="Ferrdict_sens_TM"/>
</dbReference>
<evidence type="ECO:0000313" key="3">
    <source>
        <dbReference type="EMBL" id="QDT65615.1"/>
    </source>
</evidence>
<dbReference type="Pfam" id="PF04773">
    <property type="entry name" value="FecR"/>
    <property type="match status" value="1"/>
</dbReference>
<keyword evidence="1" id="KW-0812">Transmembrane</keyword>
<dbReference type="EMBL" id="CP036316">
    <property type="protein sequence ID" value="QDT65615.1"/>
    <property type="molecule type" value="Genomic_DNA"/>
</dbReference>